<dbReference type="Proteomes" id="UP000823749">
    <property type="component" value="Chromosome 3"/>
</dbReference>
<feature type="compositionally biased region" description="Pro residues" evidence="2">
    <location>
        <begin position="349"/>
        <end position="359"/>
    </location>
</feature>
<dbReference type="GO" id="GO:0005829">
    <property type="term" value="C:cytosol"/>
    <property type="evidence" value="ECO:0007669"/>
    <property type="project" value="TreeGrafter"/>
</dbReference>
<evidence type="ECO:0000313" key="4">
    <source>
        <dbReference type="EMBL" id="KAG5558961.1"/>
    </source>
</evidence>
<dbReference type="PANTHER" id="PTHR13430:SF4">
    <property type="entry name" value="AUTOPHAGY-RELATED PROTEIN 13"/>
    <property type="match status" value="1"/>
</dbReference>
<dbReference type="GO" id="GO:0034497">
    <property type="term" value="P:protein localization to phagophore assembly site"/>
    <property type="evidence" value="ECO:0007669"/>
    <property type="project" value="TreeGrafter"/>
</dbReference>
<evidence type="ECO:0000256" key="1">
    <source>
        <dbReference type="ARBA" id="ARBA00023006"/>
    </source>
</evidence>
<evidence type="ECO:0000259" key="3">
    <source>
        <dbReference type="Pfam" id="PF10033"/>
    </source>
</evidence>
<feature type="compositionally biased region" description="Polar residues" evidence="2">
    <location>
        <begin position="410"/>
        <end position="425"/>
    </location>
</feature>
<comment type="caution">
    <text evidence="4">The sequence shown here is derived from an EMBL/GenBank/DDBJ whole genome shotgun (WGS) entry which is preliminary data.</text>
</comment>
<dbReference type="GO" id="GO:0000423">
    <property type="term" value="P:mitophagy"/>
    <property type="evidence" value="ECO:0007669"/>
    <property type="project" value="TreeGrafter"/>
</dbReference>
<evidence type="ECO:0000313" key="5">
    <source>
        <dbReference type="Proteomes" id="UP000823749"/>
    </source>
</evidence>
<dbReference type="PANTHER" id="PTHR13430">
    <property type="match status" value="1"/>
</dbReference>
<reference evidence="4" key="1">
    <citation type="submission" date="2020-08" db="EMBL/GenBank/DDBJ databases">
        <title>Plant Genome Project.</title>
        <authorList>
            <person name="Zhang R.-G."/>
        </authorList>
    </citation>
    <scope>NUCLEOTIDE SEQUENCE</scope>
    <source>
        <strain evidence="4">WSP0</strain>
        <tissue evidence="4">Leaf</tissue>
    </source>
</reference>
<accession>A0AAV6L2R8</accession>
<organism evidence="4 5">
    <name type="scientific">Rhododendron griersonianum</name>
    <dbReference type="NCBI Taxonomy" id="479676"/>
    <lineage>
        <taxon>Eukaryota</taxon>
        <taxon>Viridiplantae</taxon>
        <taxon>Streptophyta</taxon>
        <taxon>Embryophyta</taxon>
        <taxon>Tracheophyta</taxon>
        <taxon>Spermatophyta</taxon>
        <taxon>Magnoliopsida</taxon>
        <taxon>eudicotyledons</taxon>
        <taxon>Gunneridae</taxon>
        <taxon>Pentapetalae</taxon>
        <taxon>asterids</taxon>
        <taxon>Ericales</taxon>
        <taxon>Ericaceae</taxon>
        <taxon>Ericoideae</taxon>
        <taxon>Rhodoreae</taxon>
        <taxon>Rhododendron</taxon>
    </lineage>
</organism>
<dbReference type="GO" id="GO:0000407">
    <property type="term" value="C:phagophore assembly site"/>
    <property type="evidence" value="ECO:0007669"/>
    <property type="project" value="TreeGrafter"/>
</dbReference>
<feature type="compositionally biased region" description="Polar residues" evidence="2">
    <location>
        <begin position="307"/>
        <end position="319"/>
    </location>
</feature>
<feature type="region of interest" description="Disordered" evidence="2">
    <location>
        <begin position="300"/>
        <end position="481"/>
    </location>
</feature>
<gene>
    <name evidence="4" type="ORF">RHGRI_008795</name>
</gene>
<sequence length="777" mass="86270">MDLQGNVHSEYGRFEQIITQFLSKSLHIILDSRVPSVRQNGRNLLSGTPVKKSDKWFSLKLGDRPASLDNLNLWHRNLTEPMIIDILLVQEVPDSSSDNNPTTTLGLGKYVETVIERWVVQYEYSRTVFPHVVESSSSYKKTYKKSIILLRSLYAMMRLLPAYRPFRKLCSSTQASDFDINYKVSSFSAPFSREEEEVMKPYNFASVDAPQGRLSISVTYRENLSCFNLDTSIAYPPQIITDYVGSPATDPFRAFPSEKGFSATSFSLRGVQSPSSTPFQRPHSWTSGLHRMSPLMQPLGGSPPVHRTSTIPYESSSPPTDIYGHRIQNYRSATHHKSTSFDEHQLSPPFSPSPSPSPPTYLSGGNPVKVRRHSETAPMSIPHPMMGRSPRYLSPNLSDPNRHSLPPLSPRSTKFDASSQDSTSGIRLPRRSESLRGGESHSGMSNLFSGQKGLRDSKDDSGRFSGLLSSSDSPRIGFSRSSSKLSFQDDFDDFDFSGPFIVDDVDTSDSPVSQNLDGKRSSEFTKSQDAAVGALVHMLRTAPPLRQDSSCYSSHSSKTELEGEVGAISSGFFLPRKTSDALEELRSYKDMKDLLLSKSGTHVVFIATCMNREVLLREAGAGQDLLHPTCLDSKIVCELLQFPRYICFNSEFLWFASLDTSIISASEVLSLPQQMMSLLEQLNKCDLAAQTIFVSLSFSDYTLLNPSHQSVPFSWIIESQLKGQGGRLSCPTRATFDPASICKSYQGRDRQLNWAFGNSISTLITSGCKYSGVSGLL</sequence>
<dbReference type="Gene3D" id="3.30.900.10">
    <property type="entry name" value="HORMA domain"/>
    <property type="match status" value="1"/>
</dbReference>
<protein>
    <recommendedName>
        <fullName evidence="3">Autophagy-related protein 13 N-terminal domain-containing protein</fullName>
    </recommendedName>
</protein>
<proteinExistence type="predicted"/>
<dbReference type="InterPro" id="IPR036570">
    <property type="entry name" value="HORMA_dom_sf"/>
</dbReference>
<dbReference type="InterPro" id="IPR040182">
    <property type="entry name" value="ATG13"/>
</dbReference>
<feature type="domain" description="Autophagy-related protein 13 N-terminal" evidence="3">
    <location>
        <begin position="18"/>
        <end position="224"/>
    </location>
</feature>
<dbReference type="GO" id="GO:0034727">
    <property type="term" value="P:piecemeal microautophagy of the nucleus"/>
    <property type="evidence" value="ECO:0007669"/>
    <property type="project" value="TreeGrafter"/>
</dbReference>
<dbReference type="EMBL" id="JACTNZ010000003">
    <property type="protein sequence ID" value="KAG5558961.1"/>
    <property type="molecule type" value="Genomic_DNA"/>
</dbReference>
<dbReference type="InterPro" id="IPR018731">
    <property type="entry name" value="Atg13_N"/>
</dbReference>
<dbReference type="Pfam" id="PF10033">
    <property type="entry name" value="ATG13"/>
    <property type="match status" value="1"/>
</dbReference>
<keyword evidence="1" id="KW-0072">Autophagy</keyword>
<keyword evidence="5" id="KW-1185">Reference proteome</keyword>
<name>A0AAV6L2R8_9ERIC</name>
<feature type="compositionally biased region" description="Basic and acidic residues" evidence="2">
    <location>
        <begin position="453"/>
        <end position="462"/>
    </location>
</feature>
<evidence type="ECO:0000256" key="2">
    <source>
        <dbReference type="SAM" id="MobiDB-lite"/>
    </source>
</evidence>
<dbReference type="AlphaFoldDB" id="A0AAV6L2R8"/>
<feature type="compositionally biased region" description="Basic and acidic residues" evidence="2">
    <location>
        <begin position="430"/>
        <end position="439"/>
    </location>
</feature>
<dbReference type="GO" id="GO:1990316">
    <property type="term" value="C:Atg1/ULK1 kinase complex"/>
    <property type="evidence" value="ECO:0007669"/>
    <property type="project" value="InterPro"/>
</dbReference>